<sequence length="82" mass="9027">MVKRWDLQRTNASLWRRVHDTLINNGTRPSQVSNEMDKIGNIVGVTSGKSGMPPGLPYTISQTQPGVSSRYLDSKNNPAMLG</sequence>
<evidence type="ECO:0000313" key="2">
    <source>
        <dbReference type="EMBL" id="QHU33455.1"/>
    </source>
</evidence>
<evidence type="ECO:0000256" key="1">
    <source>
        <dbReference type="SAM" id="MobiDB-lite"/>
    </source>
</evidence>
<name>A0A6C0LTW8_9ZZZZ</name>
<proteinExistence type="predicted"/>
<dbReference type="EMBL" id="MN740557">
    <property type="protein sequence ID" value="QHU33455.1"/>
    <property type="molecule type" value="Genomic_DNA"/>
</dbReference>
<feature type="region of interest" description="Disordered" evidence="1">
    <location>
        <begin position="60"/>
        <end position="82"/>
    </location>
</feature>
<protein>
    <submittedName>
        <fullName evidence="2">Uncharacterized protein</fullName>
    </submittedName>
</protein>
<organism evidence="2">
    <name type="scientific">viral metagenome</name>
    <dbReference type="NCBI Taxonomy" id="1070528"/>
    <lineage>
        <taxon>unclassified sequences</taxon>
        <taxon>metagenomes</taxon>
        <taxon>organismal metagenomes</taxon>
    </lineage>
</organism>
<dbReference type="AlphaFoldDB" id="A0A6C0LTW8"/>
<accession>A0A6C0LTW8</accession>
<reference evidence="2" key="1">
    <citation type="journal article" date="2020" name="Nature">
        <title>Giant virus diversity and host interactions through global metagenomics.</title>
        <authorList>
            <person name="Schulz F."/>
            <person name="Roux S."/>
            <person name="Paez-Espino D."/>
            <person name="Jungbluth S."/>
            <person name="Walsh D.A."/>
            <person name="Denef V.J."/>
            <person name="McMahon K.D."/>
            <person name="Konstantinidis K.T."/>
            <person name="Eloe-Fadrosh E.A."/>
            <person name="Kyrpides N.C."/>
            <person name="Woyke T."/>
        </authorList>
    </citation>
    <scope>NUCLEOTIDE SEQUENCE</scope>
    <source>
        <strain evidence="2">GVMAG-S-1016704-121</strain>
    </source>
</reference>